<organism evidence="2 3">
    <name type="scientific">Pilimelia terevasa</name>
    <dbReference type="NCBI Taxonomy" id="53372"/>
    <lineage>
        <taxon>Bacteria</taxon>
        <taxon>Bacillati</taxon>
        <taxon>Actinomycetota</taxon>
        <taxon>Actinomycetes</taxon>
        <taxon>Micromonosporales</taxon>
        <taxon>Micromonosporaceae</taxon>
        <taxon>Pilimelia</taxon>
    </lineage>
</organism>
<proteinExistence type="predicted"/>
<sequence>MRSRAGPVRGGRRSVRLPADGRVGGRSRWSGTGEAPDGDRRKHRFGAGSSVSVLAAGRRWTTGERFSAFGPKWPTTDSRGAADLVPQGAVANPSDVEVHTRE</sequence>
<dbReference type="AlphaFoldDB" id="A0A8J3BDU9"/>
<protein>
    <submittedName>
        <fullName evidence="2">Uncharacterized protein</fullName>
    </submittedName>
</protein>
<evidence type="ECO:0000256" key="1">
    <source>
        <dbReference type="SAM" id="MobiDB-lite"/>
    </source>
</evidence>
<evidence type="ECO:0000313" key="3">
    <source>
        <dbReference type="Proteomes" id="UP000662200"/>
    </source>
</evidence>
<reference evidence="2" key="1">
    <citation type="journal article" date="2014" name="Int. J. Syst. Evol. Microbiol.">
        <title>Complete genome sequence of Corynebacterium casei LMG S-19264T (=DSM 44701T), isolated from a smear-ripened cheese.</title>
        <authorList>
            <consortium name="US DOE Joint Genome Institute (JGI-PGF)"/>
            <person name="Walter F."/>
            <person name="Albersmeier A."/>
            <person name="Kalinowski J."/>
            <person name="Ruckert C."/>
        </authorList>
    </citation>
    <scope>NUCLEOTIDE SEQUENCE</scope>
    <source>
        <strain evidence="2">JCM 3091</strain>
    </source>
</reference>
<evidence type="ECO:0000313" key="2">
    <source>
        <dbReference type="EMBL" id="GGK14602.1"/>
    </source>
</evidence>
<name>A0A8J3BDU9_9ACTN</name>
<comment type="caution">
    <text evidence="2">The sequence shown here is derived from an EMBL/GenBank/DDBJ whole genome shotgun (WGS) entry which is preliminary data.</text>
</comment>
<gene>
    <name evidence="2" type="ORF">GCM10010124_03930</name>
</gene>
<keyword evidence="3" id="KW-1185">Reference proteome</keyword>
<dbReference type="Proteomes" id="UP000662200">
    <property type="component" value="Unassembled WGS sequence"/>
</dbReference>
<dbReference type="EMBL" id="BMQC01000001">
    <property type="protein sequence ID" value="GGK14602.1"/>
    <property type="molecule type" value="Genomic_DNA"/>
</dbReference>
<accession>A0A8J3BDU9</accession>
<feature type="region of interest" description="Disordered" evidence="1">
    <location>
        <begin position="1"/>
        <end position="45"/>
    </location>
</feature>
<reference evidence="2" key="2">
    <citation type="submission" date="2020-09" db="EMBL/GenBank/DDBJ databases">
        <authorList>
            <person name="Sun Q."/>
            <person name="Ohkuma M."/>
        </authorList>
    </citation>
    <scope>NUCLEOTIDE SEQUENCE</scope>
    <source>
        <strain evidence="2">JCM 3091</strain>
    </source>
</reference>